<feature type="transmembrane region" description="Helical" evidence="8">
    <location>
        <begin position="247"/>
        <end position="267"/>
    </location>
</feature>
<gene>
    <name evidence="10" type="ORF">BB559_001660</name>
</gene>
<dbReference type="OrthoDB" id="301434at2759"/>
<feature type="transmembrane region" description="Helical" evidence="8">
    <location>
        <begin position="159"/>
        <end position="178"/>
    </location>
</feature>
<keyword evidence="2 8" id="KW-0812">Transmembrane</keyword>
<protein>
    <recommendedName>
        <fullName evidence="9">Phosphatidic acid phosphatase type 2/haloperoxidase domain-containing protein</fullName>
    </recommendedName>
</protein>
<keyword evidence="3" id="KW-0378">Hydrolase</keyword>
<evidence type="ECO:0000259" key="9">
    <source>
        <dbReference type="SMART" id="SM00014"/>
    </source>
</evidence>
<evidence type="ECO:0000256" key="5">
    <source>
        <dbReference type="ARBA" id="ARBA00022989"/>
    </source>
</evidence>
<comment type="similarity">
    <text evidence="7">Belongs to the type 2 lipid phosphate phosphatase family.</text>
</comment>
<feature type="transmembrane region" description="Helical" evidence="8">
    <location>
        <begin position="125"/>
        <end position="147"/>
    </location>
</feature>
<dbReference type="STRING" id="61424.A0A2T9Z180"/>
<reference evidence="10 11" key="1">
    <citation type="journal article" date="2018" name="MBio">
        <title>Comparative Genomics Reveals the Core Gene Toolbox for the Fungus-Insect Symbiosis.</title>
        <authorList>
            <person name="Wang Y."/>
            <person name="Stata M."/>
            <person name="Wang W."/>
            <person name="Stajich J.E."/>
            <person name="White M.M."/>
            <person name="Moncalvo J.M."/>
        </authorList>
    </citation>
    <scope>NUCLEOTIDE SEQUENCE [LARGE SCALE GENOMIC DNA]</scope>
    <source>
        <strain evidence="10 11">AUS-77-4</strain>
    </source>
</reference>
<dbReference type="Gene3D" id="1.20.144.10">
    <property type="entry name" value="Phosphatidic acid phosphatase type 2/haloperoxidase"/>
    <property type="match status" value="1"/>
</dbReference>
<dbReference type="GO" id="GO:0005789">
    <property type="term" value="C:endoplasmic reticulum membrane"/>
    <property type="evidence" value="ECO:0007669"/>
    <property type="project" value="UniProtKB-SubCell"/>
</dbReference>
<keyword evidence="6 8" id="KW-0472">Membrane</keyword>
<comment type="caution">
    <text evidence="10">The sequence shown here is derived from an EMBL/GenBank/DDBJ whole genome shotgun (WGS) entry which is preliminary data.</text>
</comment>
<keyword evidence="4" id="KW-0256">Endoplasmic reticulum</keyword>
<feature type="transmembrane region" description="Helical" evidence="8">
    <location>
        <begin position="190"/>
        <end position="208"/>
    </location>
</feature>
<evidence type="ECO:0000256" key="2">
    <source>
        <dbReference type="ARBA" id="ARBA00022692"/>
    </source>
</evidence>
<evidence type="ECO:0000256" key="7">
    <source>
        <dbReference type="ARBA" id="ARBA00038324"/>
    </source>
</evidence>
<dbReference type="SUPFAM" id="SSF48317">
    <property type="entry name" value="Acid phosphatase/Vanadium-dependent haloperoxidase"/>
    <property type="match status" value="1"/>
</dbReference>
<feature type="transmembrane region" description="Helical" evidence="8">
    <location>
        <begin position="51"/>
        <end position="73"/>
    </location>
</feature>
<dbReference type="Pfam" id="PF01569">
    <property type="entry name" value="PAP2"/>
    <property type="match status" value="1"/>
</dbReference>
<evidence type="ECO:0000256" key="6">
    <source>
        <dbReference type="ARBA" id="ARBA00023136"/>
    </source>
</evidence>
<evidence type="ECO:0000313" key="11">
    <source>
        <dbReference type="Proteomes" id="UP000245699"/>
    </source>
</evidence>
<evidence type="ECO:0000256" key="4">
    <source>
        <dbReference type="ARBA" id="ARBA00022824"/>
    </source>
</evidence>
<dbReference type="PANTHER" id="PTHR14969">
    <property type="entry name" value="SPHINGOSINE-1-PHOSPHATE PHOSPHOHYDROLASE"/>
    <property type="match status" value="1"/>
</dbReference>
<dbReference type="EMBL" id="MBFT01000083">
    <property type="protein sequence ID" value="PVU98340.1"/>
    <property type="molecule type" value="Genomic_DNA"/>
</dbReference>
<organism evidence="10 11">
    <name type="scientific">Furculomyces boomerangus</name>
    <dbReference type="NCBI Taxonomy" id="61424"/>
    <lineage>
        <taxon>Eukaryota</taxon>
        <taxon>Fungi</taxon>
        <taxon>Fungi incertae sedis</taxon>
        <taxon>Zoopagomycota</taxon>
        <taxon>Kickxellomycotina</taxon>
        <taxon>Harpellomycetes</taxon>
        <taxon>Harpellales</taxon>
        <taxon>Harpellaceae</taxon>
        <taxon>Furculomyces</taxon>
    </lineage>
</organism>
<feature type="transmembrane region" description="Helical" evidence="8">
    <location>
        <begin position="297"/>
        <end position="315"/>
    </location>
</feature>
<keyword evidence="11" id="KW-1185">Reference proteome</keyword>
<comment type="subcellular location">
    <subcellularLocation>
        <location evidence="1">Endoplasmic reticulum membrane</location>
        <topology evidence="1">Multi-pass membrane protein</topology>
    </subcellularLocation>
</comment>
<keyword evidence="5 8" id="KW-1133">Transmembrane helix</keyword>
<feature type="domain" description="Phosphatidic acid phosphatase type 2/haloperoxidase" evidence="9">
    <location>
        <begin position="77"/>
        <end position="205"/>
    </location>
</feature>
<name>A0A2T9Z180_9FUNG</name>
<evidence type="ECO:0000256" key="8">
    <source>
        <dbReference type="SAM" id="Phobius"/>
    </source>
</evidence>
<dbReference type="InterPro" id="IPR000326">
    <property type="entry name" value="PAP2/HPO"/>
</dbReference>
<feature type="transmembrane region" description="Helical" evidence="8">
    <location>
        <begin position="357"/>
        <end position="376"/>
    </location>
</feature>
<dbReference type="SMART" id="SM00014">
    <property type="entry name" value="acidPPc"/>
    <property type="match status" value="1"/>
</dbReference>
<dbReference type="Proteomes" id="UP000245699">
    <property type="component" value="Unassembled WGS sequence"/>
</dbReference>
<dbReference type="InterPro" id="IPR036938">
    <property type="entry name" value="PAP2/HPO_sf"/>
</dbReference>
<dbReference type="PANTHER" id="PTHR14969:SF28">
    <property type="entry name" value="DIHYDROSPHINGOSINE 1-PHOSPHATE PHOSPHATASE LCB3-RELATED"/>
    <property type="match status" value="1"/>
</dbReference>
<accession>A0A2T9Z180</accession>
<dbReference type="GO" id="GO:0042392">
    <property type="term" value="F:sphingosine-1-phosphate phosphatase activity"/>
    <property type="evidence" value="ECO:0007669"/>
    <property type="project" value="TreeGrafter"/>
</dbReference>
<sequence>MKRSISKPKSIPSIYSPTRLWIRNFIKSRVDKQLPVVISIQRKFRTKAFDFYFKLVAVACDHVFFTYMLPLLFWFGYGMLARGLSVMVLSTVALTGLVKDYVMTERPKSPPAVKLSFNQSHTQEFGFPSTHSAYVVGTALYLTIINITNNESYSFYTNLSLYFLLAGLWILSLSVVFGRVYCGMHSPIDLVGGVLLGTLLSFPLAINFKSLDNYLFFEGLRGPFTISIITALVLYQHPTFTEKCICYEDTFSAISVINGIAFGTYLFSIYKTPSEPSITSLYFNYQEFGFLRTSTRIILGVMLIAVWKTIAASVLRKLSGMVFKNKLQAEQSPNFQLHAFGHSGVIYSIRNLVRIPVYFGIGFLVVFVVPWVYYIIGI</sequence>
<proteinExistence type="inferred from homology"/>
<dbReference type="AlphaFoldDB" id="A0A2T9Z180"/>
<evidence type="ECO:0000256" key="3">
    <source>
        <dbReference type="ARBA" id="ARBA00022801"/>
    </source>
</evidence>
<evidence type="ECO:0000313" key="10">
    <source>
        <dbReference type="EMBL" id="PVU98340.1"/>
    </source>
</evidence>
<evidence type="ECO:0000256" key="1">
    <source>
        <dbReference type="ARBA" id="ARBA00004477"/>
    </source>
</evidence>